<name>A0A7C5HJP0_9CHLB</name>
<dbReference type="EMBL" id="DRSQ01000137">
    <property type="protein sequence ID" value="HHE32304.1"/>
    <property type="molecule type" value="Genomic_DNA"/>
</dbReference>
<gene>
    <name evidence="1" type="ORF">ENL07_06675</name>
</gene>
<comment type="caution">
    <text evidence="1">The sequence shown here is derived from an EMBL/GenBank/DDBJ whole genome shotgun (WGS) entry which is preliminary data.</text>
</comment>
<organism evidence="1">
    <name type="scientific">Chlorobaculum parvum</name>
    <dbReference type="NCBI Taxonomy" id="274539"/>
    <lineage>
        <taxon>Bacteria</taxon>
        <taxon>Pseudomonadati</taxon>
        <taxon>Chlorobiota</taxon>
        <taxon>Chlorobiia</taxon>
        <taxon>Chlorobiales</taxon>
        <taxon>Chlorobiaceae</taxon>
        <taxon>Chlorobaculum</taxon>
    </lineage>
</organism>
<sequence length="128" mass="14415">MKSFIAAVNNGETGFAIGNSVYLPFHCEIISIWIGKEMSLLSAPDMISDLADEETIGIREGDSFTNLVFRKWGDLARELGNHKGHIILHAAEKGADIFKSENLHYIRMGFHDHDKELAMKIIDDPFRL</sequence>
<dbReference type="AlphaFoldDB" id="A0A7C5HJP0"/>
<dbReference type="Proteomes" id="UP000886058">
    <property type="component" value="Unassembled WGS sequence"/>
</dbReference>
<evidence type="ECO:0000313" key="1">
    <source>
        <dbReference type="EMBL" id="HHE32304.1"/>
    </source>
</evidence>
<accession>A0A7C5HJP0</accession>
<proteinExistence type="predicted"/>
<reference evidence="1" key="1">
    <citation type="journal article" date="2020" name="mSystems">
        <title>Genome- and Community-Level Interaction Insights into Carbon Utilization and Element Cycling Functions of Hydrothermarchaeota in Hydrothermal Sediment.</title>
        <authorList>
            <person name="Zhou Z."/>
            <person name="Liu Y."/>
            <person name="Xu W."/>
            <person name="Pan J."/>
            <person name="Luo Z.H."/>
            <person name="Li M."/>
        </authorList>
    </citation>
    <scope>NUCLEOTIDE SEQUENCE [LARGE SCALE GENOMIC DNA]</scope>
    <source>
        <strain evidence="1">HyVt-633</strain>
    </source>
</reference>
<protein>
    <submittedName>
        <fullName evidence="1">Uncharacterized protein</fullName>
    </submittedName>
</protein>